<feature type="domain" description="SET" evidence="3">
    <location>
        <begin position="71"/>
        <end position="214"/>
    </location>
</feature>
<dbReference type="STRING" id="1108050.A0A0B7FGH0"/>
<dbReference type="PROSITE" id="PS50280">
    <property type="entry name" value="SET"/>
    <property type="match status" value="1"/>
</dbReference>
<dbReference type="Pfam" id="PF00856">
    <property type="entry name" value="SET"/>
    <property type="match status" value="1"/>
</dbReference>
<evidence type="ECO:0000256" key="2">
    <source>
        <dbReference type="SAM" id="Phobius"/>
    </source>
</evidence>
<dbReference type="Gene3D" id="1.25.40.10">
    <property type="entry name" value="Tetratricopeptide repeat domain"/>
    <property type="match status" value="1"/>
</dbReference>
<dbReference type="InterPro" id="IPR001214">
    <property type="entry name" value="SET_dom"/>
</dbReference>
<name>A0A0B7FGH0_THACB</name>
<dbReference type="InterPro" id="IPR053185">
    <property type="entry name" value="SET_domain_protein"/>
</dbReference>
<dbReference type="Gene3D" id="2.170.270.10">
    <property type="entry name" value="SET domain"/>
    <property type="match status" value="1"/>
</dbReference>
<feature type="transmembrane region" description="Helical" evidence="2">
    <location>
        <begin position="27"/>
        <end position="45"/>
    </location>
</feature>
<dbReference type="PANTHER" id="PTHR47332">
    <property type="entry name" value="SET DOMAIN-CONTAINING PROTEIN 5"/>
    <property type="match status" value="1"/>
</dbReference>
<dbReference type="SMART" id="SM00317">
    <property type="entry name" value="SET"/>
    <property type="match status" value="1"/>
</dbReference>
<reference evidence="4 5" key="1">
    <citation type="submission" date="2014-11" db="EMBL/GenBank/DDBJ databases">
        <authorList>
            <person name="Wibberg Daniel"/>
        </authorList>
    </citation>
    <scope>NUCLEOTIDE SEQUENCE [LARGE SCALE GENOMIC DNA]</scope>
    <source>
        <strain evidence="4">Rhizoctonia solani AG1-IB 7/3/14</strain>
    </source>
</reference>
<sequence>MSTTHSSVKGGKKANHDKLPRQKNSPILPAFLVAIISIVAVNLFAPDAVTTVLDMFITPFKLSLASESPVPPFDVVDIPGRGKGVIANRDIKQGELLIREKPLFIVPTRPGVNPSQLIQGTVDALPSTDKAIFLALSYAKPNVSALDIPFEIFQTNAISAGQRGTGLFPRTARLNHGCSKAFGAVYSWRDAEGVLVVHAIRDIPKGQEILTTYTNTKRRRSDRQAHLRANYHFDCACSVCALPKEESIASDRRLAQMADAYSMFSMWGSDNIKGAEAIKVAKRIWSIGEAEGYISERGQLAADAAHVSAAHSDAKATRQWATLASKWYGIELGADSQQCKAAQAVFHSPSTHAAWGTRDPELVGGPEGPS</sequence>
<accession>A0A0B7FGH0</accession>
<protein>
    <submittedName>
        <fullName evidence="4">SET domain-containing protein 5</fullName>
    </submittedName>
</protein>
<evidence type="ECO:0000256" key="1">
    <source>
        <dbReference type="SAM" id="MobiDB-lite"/>
    </source>
</evidence>
<dbReference type="InterPro" id="IPR011990">
    <property type="entry name" value="TPR-like_helical_dom_sf"/>
</dbReference>
<evidence type="ECO:0000313" key="5">
    <source>
        <dbReference type="Proteomes" id="UP000059188"/>
    </source>
</evidence>
<keyword evidence="2" id="KW-1133">Transmembrane helix</keyword>
<keyword evidence="2" id="KW-0472">Membrane</keyword>
<organism evidence="4 5">
    <name type="scientific">Thanatephorus cucumeris (strain AG1-IB / isolate 7/3/14)</name>
    <name type="common">Lettuce bottom rot fungus</name>
    <name type="synonym">Rhizoctonia solani</name>
    <dbReference type="NCBI Taxonomy" id="1108050"/>
    <lineage>
        <taxon>Eukaryota</taxon>
        <taxon>Fungi</taxon>
        <taxon>Dikarya</taxon>
        <taxon>Basidiomycota</taxon>
        <taxon>Agaricomycotina</taxon>
        <taxon>Agaricomycetes</taxon>
        <taxon>Cantharellales</taxon>
        <taxon>Ceratobasidiaceae</taxon>
        <taxon>Rhizoctonia</taxon>
        <taxon>Rhizoctonia solani AG-1</taxon>
    </lineage>
</organism>
<gene>
    <name evidence="4" type="ORF">RSOLAG1IB_01322</name>
</gene>
<keyword evidence="2" id="KW-0812">Transmembrane</keyword>
<dbReference type="InterPro" id="IPR046341">
    <property type="entry name" value="SET_dom_sf"/>
</dbReference>
<feature type="region of interest" description="Disordered" evidence="1">
    <location>
        <begin position="351"/>
        <end position="370"/>
    </location>
</feature>
<dbReference type="PANTHER" id="PTHR47332:SF4">
    <property type="entry name" value="SET DOMAIN-CONTAINING PROTEIN 5"/>
    <property type="match status" value="1"/>
</dbReference>
<evidence type="ECO:0000313" key="4">
    <source>
        <dbReference type="EMBL" id="CEL55312.1"/>
    </source>
</evidence>
<dbReference type="EMBL" id="LN679101">
    <property type="protein sequence ID" value="CEL55312.1"/>
    <property type="molecule type" value="Genomic_DNA"/>
</dbReference>
<keyword evidence="5" id="KW-1185">Reference proteome</keyword>
<dbReference type="Proteomes" id="UP000059188">
    <property type="component" value="Unassembled WGS sequence"/>
</dbReference>
<dbReference type="CDD" id="cd20071">
    <property type="entry name" value="SET_SMYD"/>
    <property type="match status" value="1"/>
</dbReference>
<proteinExistence type="predicted"/>
<evidence type="ECO:0000259" key="3">
    <source>
        <dbReference type="PROSITE" id="PS50280"/>
    </source>
</evidence>
<dbReference type="OrthoDB" id="265717at2759"/>
<feature type="region of interest" description="Disordered" evidence="1">
    <location>
        <begin position="1"/>
        <end position="21"/>
    </location>
</feature>
<dbReference type="AlphaFoldDB" id="A0A0B7FGH0"/>
<dbReference type="SUPFAM" id="SSF82199">
    <property type="entry name" value="SET domain"/>
    <property type="match status" value="1"/>
</dbReference>